<reference evidence="2 3" key="1">
    <citation type="submission" date="2018-05" db="EMBL/GenBank/DDBJ databases">
        <title>Leucothrix arctica sp. nov., isolated from Arctic seawater.</title>
        <authorList>
            <person name="Choi A."/>
            <person name="Baek K."/>
        </authorList>
    </citation>
    <scope>NUCLEOTIDE SEQUENCE [LARGE SCALE GENOMIC DNA]</scope>
    <source>
        <strain evidence="2 3">JCM 18388</strain>
    </source>
</reference>
<dbReference type="AlphaFoldDB" id="A0A317CDP6"/>
<dbReference type="Pfam" id="PF09836">
    <property type="entry name" value="DUF2063"/>
    <property type="match status" value="1"/>
</dbReference>
<feature type="domain" description="Putative DNA-binding" evidence="1">
    <location>
        <begin position="23"/>
        <end position="101"/>
    </location>
</feature>
<name>A0A317CDP6_9GAMM</name>
<proteinExistence type="predicted"/>
<comment type="caution">
    <text evidence="2">The sequence shown here is derived from an EMBL/GenBank/DDBJ whole genome shotgun (WGS) entry which is preliminary data.</text>
</comment>
<dbReference type="InterPro" id="IPR018640">
    <property type="entry name" value="DUF2063"/>
</dbReference>
<evidence type="ECO:0000313" key="3">
    <source>
        <dbReference type="Proteomes" id="UP000245539"/>
    </source>
</evidence>
<dbReference type="InterPro" id="IPR044922">
    <property type="entry name" value="DUF2063_N_sf"/>
</dbReference>
<accession>A0A317CDP6</accession>
<dbReference type="Gene3D" id="1.10.150.690">
    <property type="entry name" value="DUF2063"/>
    <property type="match status" value="1"/>
</dbReference>
<organism evidence="2 3">
    <name type="scientific">Leucothrix pacifica</name>
    <dbReference type="NCBI Taxonomy" id="1247513"/>
    <lineage>
        <taxon>Bacteria</taxon>
        <taxon>Pseudomonadati</taxon>
        <taxon>Pseudomonadota</taxon>
        <taxon>Gammaproteobacteria</taxon>
        <taxon>Thiotrichales</taxon>
        <taxon>Thiotrichaceae</taxon>
        <taxon>Leucothrix</taxon>
    </lineage>
</organism>
<dbReference type="OrthoDB" id="4146344at2"/>
<gene>
    <name evidence="2" type="ORF">DKW60_16825</name>
</gene>
<sequence length="258" mass="29635">MNLASLQEDLLDVFFNTDNKSATQIANRYLKPHAKLSKEQCLTIYRNSVHGVLKQHLCSVYPVSQQLIGKQRFRVLCDQFIDQYPPGTPYLSEYGEQLPTFFMSLSAFTKLKCVVDMVTLEWARHCAWHAANQEASDFTALSTVTQDEQALLVFYLPKSAHLLRFSSAIDDIWRIHQLDDVEDISKKLEAVDMNDERFIIVYRQGKKLYQTSLDKQVWLFLSRCREGANLATLSEEFGEALATCLSTTVKRGWISSFE</sequence>
<protein>
    <recommendedName>
        <fullName evidence="1">Putative DNA-binding domain-containing protein</fullName>
    </recommendedName>
</protein>
<dbReference type="Proteomes" id="UP000245539">
    <property type="component" value="Unassembled WGS sequence"/>
</dbReference>
<evidence type="ECO:0000259" key="1">
    <source>
        <dbReference type="Pfam" id="PF09836"/>
    </source>
</evidence>
<dbReference type="EMBL" id="QGKM01000055">
    <property type="protein sequence ID" value="PWQ94430.1"/>
    <property type="molecule type" value="Genomic_DNA"/>
</dbReference>
<keyword evidence="3" id="KW-1185">Reference proteome</keyword>
<evidence type="ECO:0000313" key="2">
    <source>
        <dbReference type="EMBL" id="PWQ94430.1"/>
    </source>
</evidence>
<dbReference type="RefSeq" id="WP_109838825.1">
    <property type="nucleotide sequence ID" value="NZ_QGKM01000055.1"/>
</dbReference>